<dbReference type="PROSITE" id="PS51450">
    <property type="entry name" value="LRR"/>
    <property type="match status" value="2"/>
</dbReference>
<keyword evidence="5" id="KW-1185">Reference proteome</keyword>
<evidence type="ECO:0000313" key="4">
    <source>
        <dbReference type="EMBL" id="CAF0939321.1"/>
    </source>
</evidence>
<comment type="caution">
    <text evidence="4">The sequence shown here is derived from an EMBL/GenBank/DDBJ whole genome shotgun (WGS) entry which is preliminary data.</text>
</comment>
<dbReference type="OrthoDB" id="676979at2759"/>
<dbReference type="SUPFAM" id="SSF52058">
    <property type="entry name" value="L domain-like"/>
    <property type="match status" value="1"/>
</dbReference>
<dbReference type="AlphaFoldDB" id="A0A814C8Z8"/>
<protein>
    <submittedName>
        <fullName evidence="4">Uncharacterized protein</fullName>
    </submittedName>
</protein>
<keyword evidence="3" id="KW-0732">Signal</keyword>
<proteinExistence type="predicted"/>
<dbReference type="InterPro" id="IPR032675">
    <property type="entry name" value="LRR_dom_sf"/>
</dbReference>
<sequence>MVLKLTIFFCTIFFIKKVLALYEHEKLVQEKVCFDRIEKIVENQYKTIHLTCNWQKFVDYGNKNSNNKIQNCNETELIFHQFDFYLPFSDPKYVTLKKDLFKNFRVQSLSMKSLNLAKIEENAFEKESFKHIVFMDLSSNKLQKINTNIFKNLEVLEKLNLSNNKIALTENNFQHLKSLKSLDLSGNQLQYIHPNVFNSLNRLEYLDLSNNNLEKVDACTLSKINTNPITLRFVPPIILMNNNPIDCDCNIFYLNRVLKYRLNLTCSTPKYYKGKEFIDLKNEDPSSTCKYKTIIIFGLLICACCCCCKNISKSNRILELKNTLRIKNEQSVNNGYYTQIPTKNDHSNLIIS</sequence>
<accession>A0A814C8Z8</accession>
<dbReference type="Gene3D" id="3.80.10.10">
    <property type="entry name" value="Ribonuclease Inhibitor"/>
    <property type="match status" value="2"/>
</dbReference>
<feature type="signal peptide" evidence="3">
    <location>
        <begin position="1"/>
        <end position="20"/>
    </location>
</feature>
<dbReference type="PRINTS" id="PR00019">
    <property type="entry name" value="LEURICHRPT"/>
</dbReference>
<name>A0A814C8Z8_9BILA</name>
<evidence type="ECO:0000313" key="5">
    <source>
        <dbReference type="Proteomes" id="UP000663879"/>
    </source>
</evidence>
<feature type="chain" id="PRO_5032693886" evidence="3">
    <location>
        <begin position="21"/>
        <end position="352"/>
    </location>
</feature>
<dbReference type="InterPro" id="IPR001611">
    <property type="entry name" value="Leu-rich_rpt"/>
</dbReference>
<evidence type="ECO:0000256" key="3">
    <source>
        <dbReference type="SAM" id="SignalP"/>
    </source>
</evidence>
<evidence type="ECO:0000256" key="2">
    <source>
        <dbReference type="ARBA" id="ARBA00022737"/>
    </source>
</evidence>
<dbReference type="PANTHER" id="PTHR24366:SF96">
    <property type="entry name" value="LEUCINE RICH REPEAT CONTAINING 53"/>
    <property type="match status" value="1"/>
</dbReference>
<dbReference type="Pfam" id="PF00560">
    <property type="entry name" value="LRR_1"/>
    <property type="match status" value="1"/>
</dbReference>
<gene>
    <name evidence="4" type="ORF">OXX778_LOCUS13342</name>
</gene>
<dbReference type="Proteomes" id="UP000663879">
    <property type="component" value="Unassembled WGS sequence"/>
</dbReference>
<dbReference type="InterPro" id="IPR003591">
    <property type="entry name" value="Leu-rich_rpt_typical-subtyp"/>
</dbReference>
<evidence type="ECO:0000256" key="1">
    <source>
        <dbReference type="ARBA" id="ARBA00022614"/>
    </source>
</evidence>
<organism evidence="4 5">
    <name type="scientific">Brachionus calyciflorus</name>
    <dbReference type="NCBI Taxonomy" id="104777"/>
    <lineage>
        <taxon>Eukaryota</taxon>
        <taxon>Metazoa</taxon>
        <taxon>Spiralia</taxon>
        <taxon>Gnathifera</taxon>
        <taxon>Rotifera</taxon>
        <taxon>Eurotatoria</taxon>
        <taxon>Monogononta</taxon>
        <taxon>Pseudotrocha</taxon>
        <taxon>Ploima</taxon>
        <taxon>Brachionidae</taxon>
        <taxon>Brachionus</taxon>
    </lineage>
</organism>
<dbReference type="EMBL" id="CAJNOC010002546">
    <property type="protein sequence ID" value="CAF0939321.1"/>
    <property type="molecule type" value="Genomic_DNA"/>
</dbReference>
<keyword evidence="1" id="KW-0433">Leucine-rich repeat</keyword>
<keyword evidence="2" id="KW-0677">Repeat</keyword>
<dbReference type="Pfam" id="PF13855">
    <property type="entry name" value="LRR_8"/>
    <property type="match status" value="1"/>
</dbReference>
<dbReference type="PANTHER" id="PTHR24366">
    <property type="entry name" value="IG(IMMUNOGLOBULIN) AND LRR(LEUCINE RICH REPEAT) DOMAINS"/>
    <property type="match status" value="1"/>
</dbReference>
<reference evidence="4" key="1">
    <citation type="submission" date="2021-02" db="EMBL/GenBank/DDBJ databases">
        <authorList>
            <person name="Nowell W R."/>
        </authorList>
    </citation>
    <scope>NUCLEOTIDE SEQUENCE</scope>
    <source>
        <strain evidence="4">Ploen Becks lab</strain>
    </source>
</reference>
<dbReference type="SMART" id="SM00369">
    <property type="entry name" value="LRR_TYP"/>
    <property type="match status" value="4"/>
</dbReference>